<gene>
    <name evidence="1" type="ORF">NCTC10718_01865</name>
</gene>
<sequence length="44" mass="5075">MSENIAVYPRWRGEHSIVTFDPAEKVGLSPLARGTLRHKNQKHF</sequence>
<evidence type="ECO:0000313" key="1">
    <source>
        <dbReference type="EMBL" id="SUF69109.1"/>
    </source>
</evidence>
<dbReference type="AntiFam" id="ANF00057">
    <property type="entry name" value="Translation of E. coli type CRISPR repeat"/>
</dbReference>
<reference evidence="1 2" key="1">
    <citation type="submission" date="2018-06" db="EMBL/GenBank/DDBJ databases">
        <authorList>
            <consortium name="Pathogen Informatics"/>
            <person name="Doyle S."/>
        </authorList>
    </citation>
    <scope>NUCLEOTIDE SEQUENCE [LARGE SCALE GENOMIC DNA]</scope>
    <source>
        <strain evidence="1 2">NCTC10718</strain>
    </source>
</reference>
<proteinExistence type="predicted"/>
<organism evidence="1 2">
    <name type="scientific">Salmonella enterica</name>
    <name type="common">Salmonella choleraesuis</name>
    <dbReference type="NCBI Taxonomy" id="28901"/>
    <lineage>
        <taxon>Bacteria</taxon>
        <taxon>Pseudomonadati</taxon>
        <taxon>Pseudomonadota</taxon>
        <taxon>Gammaproteobacteria</taxon>
        <taxon>Enterobacterales</taxon>
        <taxon>Enterobacteriaceae</taxon>
        <taxon>Salmonella</taxon>
    </lineage>
</organism>
<dbReference type="Proteomes" id="UP000254332">
    <property type="component" value="Unassembled WGS sequence"/>
</dbReference>
<dbReference type="AntiFam" id="ANF00006">
    <property type="entry name" value="Translation of CRISPR region"/>
</dbReference>
<evidence type="ECO:0000313" key="2">
    <source>
        <dbReference type="Proteomes" id="UP000254332"/>
    </source>
</evidence>
<accession>A0A379QWP4</accession>
<dbReference type="AlphaFoldDB" id="A0A379QWP4"/>
<dbReference type="EMBL" id="UGWQ01000001">
    <property type="protein sequence ID" value="SUF69109.1"/>
    <property type="molecule type" value="Genomic_DNA"/>
</dbReference>
<name>A0A379QWP4_SALER</name>
<protein>
    <submittedName>
        <fullName evidence="1">Domain of uncharacterized function (DUF2825)</fullName>
    </submittedName>
</protein>